<evidence type="ECO:0000256" key="7">
    <source>
        <dbReference type="PROSITE-ProRule" id="PRU00169"/>
    </source>
</evidence>
<keyword evidence="5" id="KW-0804">Transcription</keyword>
<dbReference type="InterPro" id="IPR001789">
    <property type="entry name" value="Sig_transdc_resp-reg_receiver"/>
</dbReference>
<dbReference type="InterPro" id="IPR001867">
    <property type="entry name" value="OmpR/PhoB-type_DNA-bd"/>
</dbReference>
<feature type="domain" description="Response regulatory" evidence="9">
    <location>
        <begin position="3"/>
        <end position="116"/>
    </location>
</feature>
<keyword evidence="3" id="KW-0805">Transcription regulation</keyword>
<evidence type="ECO:0000256" key="3">
    <source>
        <dbReference type="ARBA" id="ARBA00023015"/>
    </source>
</evidence>
<keyword evidence="4 8" id="KW-0238">DNA-binding</keyword>
<dbReference type="GO" id="GO:0006355">
    <property type="term" value="P:regulation of DNA-templated transcription"/>
    <property type="evidence" value="ECO:0007669"/>
    <property type="project" value="InterPro"/>
</dbReference>
<dbReference type="PANTHER" id="PTHR48111:SF72">
    <property type="entry name" value="SENSORY TRANSDUCTION PROTEIN REGX3"/>
    <property type="match status" value="1"/>
</dbReference>
<dbReference type="RefSeq" id="WP_146843373.1">
    <property type="nucleotide sequence ID" value="NZ_BJWG01000011.1"/>
</dbReference>
<dbReference type="Proteomes" id="UP000321720">
    <property type="component" value="Unassembled WGS sequence"/>
</dbReference>
<feature type="modified residue" description="4-aspartylphosphate" evidence="7">
    <location>
        <position position="52"/>
    </location>
</feature>
<gene>
    <name evidence="11" type="primary">regX3</name>
    <name evidence="11" type="ORF">CCO02nite_23970</name>
</gene>
<dbReference type="InterPro" id="IPR039420">
    <property type="entry name" value="WalR-like"/>
</dbReference>
<dbReference type="Gene3D" id="1.10.10.10">
    <property type="entry name" value="Winged helix-like DNA-binding domain superfamily/Winged helix DNA-binding domain"/>
    <property type="match status" value="1"/>
</dbReference>
<protein>
    <recommendedName>
        <fullName evidence="6">Sensory transduction protein RegX3</fullName>
    </recommendedName>
</protein>
<evidence type="ECO:0000256" key="5">
    <source>
        <dbReference type="ARBA" id="ARBA00023163"/>
    </source>
</evidence>
<dbReference type="Pfam" id="PF00072">
    <property type="entry name" value="Response_reg"/>
    <property type="match status" value="1"/>
</dbReference>
<dbReference type="InterPro" id="IPR036388">
    <property type="entry name" value="WH-like_DNA-bd_sf"/>
</dbReference>
<comment type="caution">
    <text evidence="11">The sequence shown here is derived from an EMBL/GenBank/DDBJ whole genome shotgun (WGS) entry which is preliminary data.</text>
</comment>
<evidence type="ECO:0000259" key="9">
    <source>
        <dbReference type="PROSITE" id="PS50110"/>
    </source>
</evidence>
<dbReference type="GO" id="GO:0032993">
    <property type="term" value="C:protein-DNA complex"/>
    <property type="evidence" value="ECO:0007669"/>
    <property type="project" value="TreeGrafter"/>
</dbReference>
<keyword evidence="2" id="KW-0902">Two-component regulatory system</keyword>
<dbReference type="EMBL" id="BJWG01000011">
    <property type="protein sequence ID" value="GEL95739.1"/>
    <property type="molecule type" value="Genomic_DNA"/>
</dbReference>
<dbReference type="SMART" id="SM00448">
    <property type="entry name" value="REC"/>
    <property type="match status" value="1"/>
</dbReference>
<evidence type="ECO:0000256" key="6">
    <source>
        <dbReference type="ARBA" id="ARBA00041201"/>
    </source>
</evidence>
<dbReference type="OrthoDB" id="162434at2"/>
<organism evidence="11 12">
    <name type="scientific">Cellulomonas composti</name>
    <dbReference type="NCBI Taxonomy" id="266130"/>
    <lineage>
        <taxon>Bacteria</taxon>
        <taxon>Bacillati</taxon>
        <taxon>Actinomycetota</taxon>
        <taxon>Actinomycetes</taxon>
        <taxon>Micrococcales</taxon>
        <taxon>Cellulomonadaceae</taxon>
        <taxon>Cellulomonas</taxon>
    </lineage>
</organism>
<evidence type="ECO:0000313" key="11">
    <source>
        <dbReference type="EMBL" id="GEL95739.1"/>
    </source>
</evidence>
<dbReference type="Gene3D" id="6.10.250.690">
    <property type="match status" value="1"/>
</dbReference>
<dbReference type="InterPro" id="IPR016032">
    <property type="entry name" value="Sig_transdc_resp-reg_C-effctor"/>
</dbReference>
<proteinExistence type="predicted"/>
<evidence type="ECO:0000313" key="12">
    <source>
        <dbReference type="Proteomes" id="UP000321720"/>
    </source>
</evidence>
<dbReference type="SUPFAM" id="SSF52172">
    <property type="entry name" value="CheY-like"/>
    <property type="match status" value="1"/>
</dbReference>
<accession>A0A511JD75</accession>
<dbReference type="CDD" id="cd00383">
    <property type="entry name" value="trans_reg_C"/>
    <property type="match status" value="1"/>
</dbReference>
<dbReference type="Pfam" id="PF00486">
    <property type="entry name" value="Trans_reg_C"/>
    <property type="match status" value="1"/>
</dbReference>
<dbReference type="PROSITE" id="PS50110">
    <property type="entry name" value="RESPONSE_REGULATORY"/>
    <property type="match status" value="1"/>
</dbReference>
<evidence type="ECO:0000256" key="2">
    <source>
        <dbReference type="ARBA" id="ARBA00023012"/>
    </source>
</evidence>
<dbReference type="FunFam" id="1.10.10.10:FF:000110">
    <property type="entry name" value="DNA-binding response regulator RegX3"/>
    <property type="match status" value="1"/>
</dbReference>
<evidence type="ECO:0000256" key="8">
    <source>
        <dbReference type="PROSITE-ProRule" id="PRU01091"/>
    </source>
</evidence>
<dbReference type="GO" id="GO:0005829">
    <property type="term" value="C:cytosol"/>
    <property type="evidence" value="ECO:0007669"/>
    <property type="project" value="TreeGrafter"/>
</dbReference>
<dbReference type="PANTHER" id="PTHR48111">
    <property type="entry name" value="REGULATOR OF RPOS"/>
    <property type="match status" value="1"/>
</dbReference>
<feature type="domain" description="OmpR/PhoB-type" evidence="10">
    <location>
        <begin position="133"/>
        <end position="232"/>
    </location>
</feature>
<evidence type="ECO:0000256" key="1">
    <source>
        <dbReference type="ARBA" id="ARBA00022553"/>
    </source>
</evidence>
<dbReference type="GO" id="GO:0000976">
    <property type="term" value="F:transcription cis-regulatory region binding"/>
    <property type="evidence" value="ECO:0007669"/>
    <property type="project" value="TreeGrafter"/>
</dbReference>
<reference evidence="11 12" key="1">
    <citation type="submission" date="2019-07" db="EMBL/GenBank/DDBJ databases">
        <title>Whole genome shotgun sequence of Cellulomonas composti NBRC 100758.</title>
        <authorList>
            <person name="Hosoyama A."/>
            <person name="Uohara A."/>
            <person name="Ohji S."/>
            <person name="Ichikawa N."/>
        </authorList>
    </citation>
    <scope>NUCLEOTIDE SEQUENCE [LARGE SCALE GENOMIC DNA]</scope>
    <source>
        <strain evidence="11 12">NBRC 100758</strain>
    </source>
</reference>
<feature type="DNA-binding region" description="OmpR/PhoB-type" evidence="8">
    <location>
        <begin position="133"/>
        <end position="232"/>
    </location>
</feature>
<sequence length="239" mass="26602">MTRILLVEDEESYRDPLTYQLEREGFEVVTAATGPEALERFEEFGADLVLLDLMLPGLPGTEVCRQLRAVSSVPVIMLTAKDDEIDKVVGLELGADDYVTKPYSSRELLARVRAVLRRRSPAVEGGTVELDEDDDLVAGPVRMDVERHTVRVRGALVAFPLKEFELLELLLRNAGRVLTRGQLIDRIWGSDYVGDTKTLDVHVKRVRAKVEEDPANPTLLVTVRGLGYKLNDEPGAPQP</sequence>
<name>A0A511JD75_9CELL</name>
<dbReference type="SUPFAM" id="SSF46894">
    <property type="entry name" value="C-terminal effector domain of the bipartite response regulators"/>
    <property type="match status" value="1"/>
</dbReference>
<dbReference type="AlphaFoldDB" id="A0A511JD75"/>
<evidence type="ECO:0000256" key="4">
    <source>
        <dbReference type="ARBA" id="ARBA00023125"/>
    </source>
</evidence>
<dbReference type="PROSITE" id="PS51755">
    <property type="entry name" value="OMPR_PHOB"/>
    <property type="match status" value="1"/>
</dbReference>
<dbReference type="InterPro" id="IPR011006">
    <property type="entry name" value="CheY-like_superfamily"/>
</dbReference>
<dbReference type="SMART" id="SM00862">
    <property type="entry name" value="Trans_reg_C"/>
    <property type="match status" value="1"/>
</dbReference>
<dbReference type="FunFam" id="3.40.50.2300:FF:000001">
    <property type="entry name" value="DNA-binding response regulator PhoB"/>
    <property type="match status" value="1"/>
</dbReference>
<dbReference type="GO" id="GO:0000156">
    <property type="term" value="F:phosphorelay response regulator activity"/>
    <property type="evidence" value="ECO:0007669"/>
    <property type="project" value="TreeGrafter"/>
</dbReference>
<dbReference type="Gene3D" id="3.40.50.2300">
    <property type="match status" value="1"/>
</dbReference>
<evidence type="ECO:0000259" key="10">
    <source>
        <dbReference type="PROSITE" id="PS51755"/>
    </source>
</evidence>
<keyword evidence="12" id="KW-1185">Reference proteome</keyword>
<keyword evidence="1 7" id="KW-0597">Phosphoprotein</keyword>